<dbReference type="SUPFAM" id="SSF52980">
    <property type="entry name" value="Restriction endonuclease-like"/>
    <property type="match status" value="1"/>
</dbReference>
<feature type="domain" description="Putative restriction endonuclease" evidence="1">
    <location>
        <begin position="17"/>
        <end position="184"/>
    </location>
</feature>
<keyword evidence="2" id="KW-0255">Endonuclease</keyword>
<organism evidence="2 3">
    <name type="scientific">Iningainema tapete BLCC-T55</name>
    <dbReference type="NCBI Taxonomy" id="2748662"/>
    <lineage>
        <taxon>Bacteria</taxon>
        <taxon>Bacillati</taxon>
        <taxon>Cyanobacteriota</taxon>
        <taxon>Cyanophyceae</taxon>
        <taxon>Nostocales</taxon>
        <taxon>Scytonemataceae</taxon>
        <taxon>Iningainema tapete</taxon>
    </lineage>
</organism>
<dbReference type="Proteomes" id="UP000629098">
    <property type="component" value="Unassembled WGS sequence"/>
</dbReference>
<gene>
    <name evidence="2" type="ORF">ICL16_37160</name>
</gene>
<dbReference type="RefSeq" id="WP_190836587.1">
    <property type="nucleotide sequence ID" value="NZ_CAWPPI010000110.1"/>
</dbReference>
<evidence type="ECO:0000313" key="2">
    <source>
        <dbReference type="EMBL" id="MBD2777527.1"/>
    </source>
</evidence>
<evidence type="ECO:0000259" key="1">
    <source>
        <dbReference type="Pfam" id="PF05685"/>
    </source>
</evidence>
<dbReference type="EMBL" id="JACXAE010000110">
    <property type="protein sequence ID" value="MBD2777527.1"/>
    <property type="molecule type" value="Genomic_DNA"/>
</dbReference>
<reference evidence="2" key="1">
    <citation type="submission" date="2020-09" db="EMBL/GenBank/DDBJ databases">
        <title>Iningainema tapete sp. nov. (Scytonemataceae, Cyanobacteria) from greenhouses in central Florida (USA) produces two types of nodularin with biosynthetic potential for microcystin-LR and anabaenopeptins.</title>
        <authorList>
            <person name="Berthold D.E."/>
            <person name="Lefler F.W."/>
            <person name="Huang I.-S."/>
            <person name="Abdulla H."/>
            <person name="Zimba P.V."/>
            <person name="Laughinghouse H.D. IV."/>
        </authorList>
    </citation>
    <scope>NUCLEOTIDE SEQUENCE</scope>
    <source>
        <strain evidence="2">BLCCT55</strain>
    </source>
</reference>
<dbReference type="PANTHER" id="PTHR34107">
    <property type="entry name" value="SLL0198 PROTEIN-RELATED"/>
    <property type="match status" value="1"/>
</dbReference>
<dbReference type="Pfam" id="PF05685">
    <property type="entry name" value="Uma2"/>
    <property type="match status" value="1"/>
</dbReference>
<dbReference type="InterPro" id="IPR012296">
    <property type="entry name" value="Nuclease_put_TT1808"/>
</dbReference>
<keyword evidence="3" id="KW-1185">Reference proteome</keyword>
<sequence length="191" mass="22111">MSQIISERVRWTTSDLELLATDEWKRYEIIDGELFVTRAPHWGHQRAIGNIHLELQYWSRSSGLGEAIPTPGIIFTDADNVIPDVVWITYERLPQLLDEEGHLRGAPELIVEVLSPGVNNERRDREAKLKLYSLKGVQEYWIADWRSQQVEVYRREATQLKLVATLLSNDEITSPLLPGFRVQVQRFFGID</sequence>
<dbReference type="InterPro" id="IPR008538">
    <property type="entry name" value="Uma2"/>
</dbReference>
<dbReference type="InterPro" id="IPR011335">
    <property type="entry name" value="Restrct_endonuc-II-like"/>
</dbReference>
<dbReference type="PANTHER" id="PTHR34107:SF4">
    <property type="entry name" value="SLL1222 PROTEIN"/>
    <property type="match status" value="1"/>
</dbReference>
<dbReference type="CDD" id="cd06260">
    <property type="entry name" value="DUF820-like"/>
    <property type="match status" value="1"/>
</dbReference>
<keyword evidence="2" id="KW-0540">Nuclease</keyword>
<accession>A0A8J7BZF1</accession>
<evidence type="ECO:0000313" key="3">
    <source>
        <dbReference type="Proteomes" id="UP000629098"/>
    </source>
</evidence>
<dbReference type="Gene3D" id="3.90.1570.10">
    <property type="entry name" value="tt1808, chain A"/>
    <property type="match status" value="1"/>
</dbReference>
<protein>
    <submittedName>
        <fullName evidence="2">Uma2 family endonuclease</fullName>
    </submittedName>
</protein>
<dbReference type="AlphaFoldDB" id="A0A8J7BZF1"/>
<dbReference type="GO" id="GO:0004519">
    <property type="term" value="F:endonuclease activity"/>
    <property type="evidence" value="ECO:0007669"/>
    <property type="project" value="UniProtKB-KW"/>
</dbReference>
<name>A0A8J7BZF1_9CYAN</name>
<keyword evidence="2" id="KW-0378">Hydrolase</keyword>
<comment type="caution">
    <text evidence="2">The sequence shown here is derived from an EMBL/GenBank/DDBJ whole genome shotgun (WGS) entry which is preliminary data.</text>
</comment>
<proteinExistence type="predicted"/>